<dbReference type="Proteomes" id="UP000570595">
    <property type="component" value="Unassembled WGS sequence"/>
</dbReference>
<evidence type="ECO:0000256" key="1">
    <source>
        <dbReference type="SAM" id="SignalP"/>
    </source>
</evidence>
<dbReference type="OrthoDB" id="453481at2759"/>
<feature type="chain" id="PRO_5029483565" evidence="1">
    <location>
        <begin position="19"/>
        <end position="289"/>
    </location>
</feature>
<accession>A0A7J6M366</accession>
<proteinExistence type="predicted"/>
<comment type="caution">
    <text evidence="2">The sequence shown here is derived from an EMBL/GenBank/DDBJ whole genome shotgun (WGS) entry which is preliminary data.</text>
</comment>
<keyword evidence="1" id="KW-0732">Signal</keyword>
<sequence length="289" mass="30067">MPFDPLSGLFSVIGMAKAGLLPLKLACAGGASCGTHAVPLVGAATHLLEPSSLAVKASAVMGSKAGAATAAVAPQGQSVIDSGHDHEFWWQATHEGKGLTPEQWQHPEAMGITAEDVPVSAVPNPYAMTTKPTGSLWGPWHSGSPPTGQQGLNVNTDMKHLMQQANELKADLMKHPALANPMKMYQDMAAELKAHYPEFGTFITKESSFLNSPGGHQRTLAKASGPLVLAAASLFLTYNGGAPTDFIGTVPADGDEGAPVDTAGAISGFCRDYARSWVAMPTVVTEIIV</sequence>
<dbReference type="AlphaFoldDB" id="A0A7J6M366"/>
<evidence type="ECO:0000313" key="2">
    <source>
        <dbReference type="EMBL" id="KAF4665944.1"/>
    </source>
</evidence>
<organism evidence="2 3">
    <name type="scientific">Perkinsus olseni</name>
    <name type="common">Perkinsus atlanticus</name>
    <dbReference type="NCBI Taxonomy" id="32597"/>
    <lineage>
        <taxon>Eukaryota</taxon>
        <taxon>Sar</taxon>
        <taxon>Alveolata</taxon>
        <taxon>Perkinsozoa</taxon>
        <taxon>Perkinsea</taxon>
        <taxon>Perkinsida</taxon>
        <taxon>Perkinsidae</taxon>
        <taxon>Perkinsus</taxon>
    </lineage>
</organism>
<dbReference type="EMBL" id="JABAHT010000083">
    <property type="protein sequence ID" value="KAF4665944.1"/>
    <property type="molecule type" value="Genomic_DNA"/>
</dbReference>
<evidence type="ECO:0000313" key="3">
    <source>
        <dbReference type="Proteomes" id="UP000570595"/>
    </source>
</evidence>
<gene>
    <name evidence="2" type="ORF">FOZ61_010348</name>
</gene>
<protein>
    <submittedName>
        <fullName evidence="2">Uncharacterized protein</fullName>
    </submittedName>
</protein>
<feature type="signal peptide" evidence="1">
    <location>
        <begin position="1"/>
        <end position="18"/>
    </location>
</feature>
<reference evidence="2 3" key="1">
    <citation type="submission" date="2020-04" db="EMBL/GenBank/DDBJ databases">
        <title>Perkinsus olseni comparative genomics.</title>
        <authorList>
            <person name="Bogema D.R."/>
        </authorList>
    </citation>
    <scope>NUCLEOTIDE SEQUENCE [LARGE SCALE GENOMIC DNA]</scope>
    <source>
        <strain evidence="2">ATCC PRA-179</strain>
    </source>
</reference>
<name>A0A7J6M366_PEROL</name>